<gene>
    <name evidence="1" type="ORF">COI93_18965</name>
</gene>
<evidence type="ECO:0000313" key="2">
    <source>
        <dbReference type="Proteomes" id="UP000242656"/>
    </source>
</evidence>
<protein>
    <submittedName>
        <fullName evidence="1">Transcriptional regulator</fullName>
    </submittedName>
</protein>
<name>A0A2B0LT03_BACCE</name>
<evidence type="ECO:0000313" key="1">
    <source>
        <dbReference type="EMBL" id="PFK32903.1"/>
    </source>
</evidence>
<reference evidence="1 2" key="1">
    <citation type="submission" date="2017-09" db="EMBL/GenBank/DDBJ databases">
        <title>Large-scale bioinformatics analysis of Bacillus genomes uncovers conserved roles of natural products in bacterial physiology.</title>
        <authorList>
            <consortium name="Agbiome Team Llc"/>
            <person name="Bleich R.M."/>
            <person name="Grubbs K.J."/>
            <person name="Santa Maria K.C."/>
            <person name="Allen S.E."/>
            <person name="Farag S."/>
            <person name="Shank E.A."/>
            <person name="Bowers A."/>
        </authorList>
    </citation>
    <scope>NUCLEOTIDE SEQUENCE [LARGE SCALE GENOMIC DNA]</scope>
    <source>
        <strain evidence="1 2">AFS083043</strain>
    </source>
</reference>
<sequence length="82" mass="9108">MKGGKITIITETHTITINSQYVNDAYYLASNLEDCADEIEVKQECKKCYQCDGKGVGLDWGAMNFWECDVCGGTGELESEEN</sequence>
<comment type="caution">
    <text evidence="1">The sequence shown here is derived from an EMBL/GenBank/DDBJ whole genome shotgun (WGS) entry which is preliminary data.</text>
</comment>
<dbReference type="Proteomes" id="UP000242656">
    <property type="component" value="Unassembled WGS sequence"/>
</dbReference>
<proteinExistence type="predicted"/>
<organism evidence="1 2">
    <name type="scientific">Bacillus cereus</name>
    <dbReference type="NCBI Taxonomy" id="1396"/>
    <lineage>
        <taxon>Bacteria</taxon>
        <taxon>Bacillati</taxon>
        <taxon>Bacillota</taxon>
        <taxon>Bacilli</taxon>
        <taxon>Bacillales</taxon>
        <taxon>Bacillaceae</taxon>
        <taxon>Bacillus</taxon>
        <taxon>Bacillus cereus group</taxon>
    </lineage>
</organism>
<accession>A0A2B0LT03</accession>
<dbReference type="AlphaFoldDB" id="A0A2B0LT03"/>
<dbReference type="EMBL" id="NUWN01000083">
    <property type="protein sequence ID" value="PFK32903.1"/>
    <property type="molecule type" value="Genomic_DNA"/>
</dbReference>